<proteinExistence type="predicted"/>
<dbReference type="AlphaFoldDB" id="A0A2S5RAT3"/>
<organism evidence="1 2">
    <name type="scientific">Holospora curviuscula</name>
    <dbReference type="NCBI Taxonomy" id="1082868"/>
    <lineage>
        <taxon>Bacteria</taxon>
        <taxon>Pseudomonadati</taxon>
        <taxon>Pseudomonadota</taxon>
        <taxon>Alphaproteobacteria</taxon>
        <taxon>Holosporales</taxon>
        <taxon>Holosporaceae</taxon>
        <taxon>Holospora</taxon>
    </lineage>
</organism>
<evidence type="ECO:0000313" key="2">
    <source>
        <dbReference type="Proteomes" id="UP000239425"/>
    </source>
</evidence>
<accession>A0A2S5RAT3</accession>
<reference evidence="1 2" key="1">
    <citation type="submission" date="2017-11" db="EMBL/GenBank/DDBJ databases">
        <title>Comparative genomic analysis of Holospora spp., intranuclear symbionts of paramecia.</title>
        <authorList>
            <person name="Garushyants S.K."/>
            <person name="Beliavskaya A."/>
            <person name="Malko D.B."/>
            <person name="Logacheva M.D."/>
            <person name="Rautian M.S."/>
            <person name="Gelfand M.S."/>
        </authorList>
    </citation>
    <scope>NUCLEOTIDE SEQUENCE [LARGE SCALE GENOMIC DNA]</scope>
    <source>
        <strain evidence="2">02AZ16</strain>
    </source>
</reference>
<name>A0A2S5RAT3_9PROT</name>
<evidence type="ECO:0000313" key="1">
    <source>
        <dbReference type="EMBL" id="PPE04302.1"/>
    </source>
</evidence>
<keyword evidence="2" id="KW-1185">Reference proteome</keyword>
<sequence length="55" mass="6512">MENFDFKKLLADKGYDADNIVHYTGRNKAVMPTIYAKNLVERMFKHVNPFQARYT</sequence>
<gene>
    <name evidence="1" type="ORF">HCUR_00359</name>
</gene>
<dbReference type="EMBL" id="PHHC01000076">
    <property type="protein sequence ID" value="PPE04302.1"/>
    <property type="molecule type" value="Genomic_DNA"/>
</dbReference>
<dbReference type="Proteomes" id="UP000239425">
    <property type="component" value="Unassembled WGS sequence"/>
</dbReference>
<comment type="caution">
    <text evidence="1">The sequence shown here is derived from an EMBL/GenBank/DDBJ whole genome shotgun (WGS) entry which is preliminary data.</text>
</comment>
<protein>
    <submittedName>
        <fullName evidence="1">Uncharacterized protein</fullName>
    </submittedName>
</protein>